<keyword evidence="4 7" id="KW-0863">Zinc-finger</keyword>
<dbReference type="InterPro" id="IPR013087">
    <property type="entry name" value="Znf_C2H2_type"/>
</dbReference>
<evidence type="ECO:0000256" key="2">
    <source>
        <dbReference type="ARBA" id="ARBA00022723"/>
    </source>
</evidence>
<dbReference type="GO" id="GO:0005634">
    <property type="term" value="C:nucleus"/>
    <property type="evidence" value="ECO:0007669"/>
    <property type="project" value="UniProtKB-SubCell"/>
</dbReference>
<dbReference type="GO" id="GO:0000981">
    <property type="term" value="F:DNA-binding transcription factor activity, RNA polymerase II-specific"/>
    <property type="evidence" value="ECO:0007669"/>
    <property type="project" value="TreeGrafter"/>
</dbReference>
<dbReference type="PANTHER" id="PTHR24394">
    <property type="entry name" value="ZINC FINGER PROTEIN"/>
    <property type="match status" value="1"/>
</dbReference>
<evidence type="ECO:0000256" key="3">
    <source>
        <dbReference type="ARBA" id="ARBA00022737"/>
    </source>
</evidence>
<dbReference type="AlphaFoldDB" id="A0A3Q3G6B0"/>
<organism evidence="9 10">
    <name type="scientific">Labrus bergylta</name>
    <name type="common">ballan wrasse</name>
    <dbReference type="NCBI Taxonomy" id="56723"/>
    <lineage>
        <taxon>Eukaryota</taxon>
        <taxon>Metazoa</taxon>
        <taxon>Chordata</taxon>
        <taxon>Craniata</taxon>
        <taxon>Vertebrata</taxon>
        <taxon>Euteleostomi</taxon>
        <taxon>Actinopterygii</taxon>
        <taxon>Neopterygii</taxon>
        <taxon>Teleostei</taxon>
        <taxon>Neoteleostei</taxon>
        <taxon>Acanthomorphata</taxon>
        <taxon>Eupercaria</taxon>
        <taxon>Labriformes</taxon>
        <taxon>Labridae</taxon>
        <taxon>Labrus</taxon>
    </lineage>
</organism>
<keyword evidence="3" id="KW-0677">Repeat</keyword>
<proteinExistence type="predicted"/>
<dbReference type="PROSITE" id="PS00028">
    <property type="entry name" value="ZINC_FINGER_C2H2_1"/>
    <property type="match status" value="1"/>
</dbReference>
<feature type="domain" description="C2H2-type" evidence="8">
    <location>
        <begin position="30"/>
        <end position="59"/>
    </location>
</feature>
<reference evidence="9" key="1">
    <citation type="submission" date="2025-08" db="UniProtKB">
        <authorList>
            <consortium name="Ensembl"/>
        </authorList>
    </citation>
    <scope>IDENTIFICATION</scope>
</reference>
<accession>A0A3Q3G6B0</accession>
<dbReference type="PANTHER" id="PTHR24394:SF29">
    <property type="entry name" value="MYONEURIN"/>
    <property type="match status" value="1"/>
</dbReference>
<dbReference type="PROSITE" id="PS50157">
    <property type="entry name" value="ZINC_FINGER_C2H2_2"/>
    <property type="match status" value="2"/>
</dbReference>
<evidence type="ECO:0000313" key="10">
    <source>
        <dbReference type="Proteomes" id="UP000261660"/>
    </source>
</evidence>
<dbReference type="SUPFAM" id="SSF57667">
    <property type="entry name" value="beta-beta-alpha zinc fingers"/>
    <property type="match status" value="1"/>
</dbReference>
<dbReference type="Ensembl" id="ENSLBET00000027776.1">
    <property type="protein sequence ID" value="ENSLBEP00000026478.1"/>
    <property type="gene ID" value="ENSLBEG00000020128.1"/>
</dbReference>
<dbReference type="GO" id="GO:0045893">
    <property type="term" value="P:positive regulation of DNA-templated transcription"/>
    <property type="evidence" value="ECO:0007669"/>
    <property type="project" value="UniProtKB-ARBA"/>
</dbReference>
<dbReference type="Gene3D" id="3.30.160.60">
    <property type="entry name" value="Classic Zinc Finger"/>
    <property type="match status" value="2"/>
</dbReference>
<reference evidence="9" key="2">
    <citation type="submission" date="2025-09" db="UniProtKB">
        <authorList>
            <consortium name="Ensembl"/>
        </authorList>
    </citation>
    <scope>IDENTIFICATION</scope>
</reference>
<evidence type="ECO:0000256" key="4">
    <source>
        <dbReference type="ARBA" id="ARBA00022771"/>
    </source>
</evidence>
<keyword evidence="10" id="KW-1185">Reference proteome</keyword>
<dbReference type="Proteomes" id="UP000261660">
    <property type="component" value="Unplaced"/>
</dbReference>
<keyword evidence="2" id="KW-0479">Metal-binding</keyword>
<name>A0A3Q3G6B0_9LABR</name>
<dbReference type="FunFam" id="3.30.160.60:FF:001732">
    <property type="entry name" value="Zgc:162936"/>
    <property type="match status" value="1"/>
</dbReference>
<evidence type="ECO:0000256" key="1">
    <source>
        <dbReference type="ARBA" id="ARBA00004123"/>
    </source>
</evidence>
<dbReference type="GO" id="GO:0008270">
    <property type="term" value="F:zinc ion binding"/>
    <property type="evidence" value="ECO:0007669"/>
    <property type="project" value="UniProtKB-KW"/>
</dbReference>
<dbReference type="GO" id="GO:0005694">
    <property type="term" value="C:chromosome"/>
    <property type="evidence" value="ECO:0007669"/>
    <property type="project" value="UniProtKB-ARBA"/>
</dbReference>
<sequence>AGEQVELPVRFSKQTQLKTHAVVHTGEKPFGCDVCGNRFNLLQNLHRHIHRRIHTGDHVGSDGPSQFPKSQRKSQYLNVMNQQVFNERNYFIFLNLENGGRC</sequence>
<dbReference type="InterPro" id="IPR036236">
    <property type="entry name" value="Znf_C2H2_sf"/>
</dbReference>
<keyword evidence="6" id="KW-0539">Nucleus</keyword>
<evidence type="ECO:0000256" key="7">
    <source>
        <dbReference type="PROSITE-ProRule" id="PRU00042"/>
    </source>
</evidence>
<evidence type="ECO:0000256" key="5">
    <source>
        <dbReference type="ARBA" id="ARBA00022833"/>
    </source>
</evidence>
<keyword evidence="5" id="KW-0862">Zinc</keyword>
<evidence type="ECO:0000259" key="8">
    <source>
        <dbReference type="PROSITE" id="PS50157"/>
    </source>
</evidence>
<comment type="subcellular location">
    <subcellularLocation>
        <location evidence="1">Nucleus</location>
    </subcellularLocation>
</comment>
<protein>
    <recommendedName>
        <fullName evidence="8">C2H2-type domain-containing protein</fullName>
    </recommendedName>
</protein>
<evidence type="ECO:0000313" key="9">
    <source>
        <dbReference type="Ensembl" id="ENSLBEP00000026478.1"/>
    </source>
</evidence>
<evidence type="ECO:0000256" key="6">
    <source>
        <dbReference type="ARBA" id="ARBA00023242"/>
    </source>
</evidence>
<dbReference type="GeneTree" id="ENSGT00940000153582"/>
<feature type="domain" description="C2H2-type" evidence="8">
    <location>
        <begin position="11"/>
        <end position="29"/>
    </location>
</feature>
<dbReference type="GO" id="GO:0043565">
    <property type="term" value="F:sequence-specific DNA binding"/>
    <property type="evidence" value="ECO:0007669"/>
    <property type="project" value="UniProtKB-ARBA"/>
</dbReference>